<dbReference type="Proteomes" id="UP000663869">
    <property type="component" value="Unassembled WGS sequence"/>
</dbReference>
<dbReference type="EMBL" id="CAJNYU010001182">
    <property type="protein sequence ID" value="CAF3418579.1"/>
    <property type="molecule type" value="Genomic_DNA"/>
</dbReference>
<protein>
    <recommendedName>
        <fullName evidence="4">RING-type domain-containing protein</fullName>
    </recommendedName>
</protein>
<keyword evidence="1 3" id="KW-0479">Metal-binding</keyword>
<dbReference type="EMBL" id="CAJOBQ010000751">
    <property type="protein sequence ID" value="CAF4412215.1"/>
    <property type="molecule type" value="Genomic_DNA"/>
</dbReference>
<name>A0A820PXR5_9BILA</name>
<reference evidence="6" key="1">
    <citation type="submission" date="2021-02" db="EMBL/GenBank/DDBJ databases">
        <authorList>
            <person name="Nowell W R."/>
        </authorList>
    </citation>
    <scope>NUCLEOTIDE SEQUENCE</scope>
</reference>
<dbReference type="InterPro" id="IPR001841">
    <property type="entry name" value="Znf_RING"/>
</dbReference>
<evidence type="ECO:0000259" key="4">
    <source>
        <dbReference type="PROSITE" id="PS50089"/>
    </source>
</evidence>
<dbReference type="AlphaFoldDB" id="A0A820PXR5"/>
<accession>A0A820PXR5</accession>
<evidence type="ECO:0000313" key="5">
    <source>
        <dbReference type="EMBL" id="CAF3418579.1"/>
    </source>
</evidence>
<dbReference type="Proteomes" id="UP000663862">
    <property type="component" value="Unassembled WGS sequence"/>
</dbReference>
<sequence>MNKPSTSSLIFIDKLECLNCSSQLNDDNLECPYCTQVFCRICIESSCDSSNHEHYCPTCYNKKNIDCLDPNCSALFCYECCKKLNEKLTSNVTEELNSTVKIMCPQCGNAEMYGSNVVMYYSYRIIEYKIAQESESKSDVSISFPNTVWTNEDYVPESGTLEENYNRIISVIHFNADHIQFSDKKEHCPLLIINEPAEYTCPENDNNVRLYQYNQSLIAAYISHFISFTARNNRFKECVTLDDAFLDRTYDYDFTTSKDANRTFQRGPEPYTRLCGWDRKAIKVLGNMKMLNG</sequence>
<dbReference type="PROSITE" id="PS50089">
    <property type="entry name" value="ZF_RING_2"/>
    <property type="match status" value="1"/>
</dbReference>
<gene>
    <name evidence="5" type="ORF">FME351_LOCUS10689</name>
    <name evidence="6" type="ORF">TSG867_LOCUS13828</name>
</gene>
<proteinExistence type="predicted"/>
<dbReference type="GO" id="GO:0008270">
    <property type="term" value="F:zinc ion binding"/>
    <property type="evidence" value="ECO:0007669"/>
    <property type="project" value="UniProtKB-KW"/>
</dbReference>
<evidence type="ECO:0000313" key="7">
    <source>
        <dbReference type="Proteomes" id="UP000663862"/>
    </source>
</evidence>
<keyword evidence="1 3" id="KW-0863">Zinc-finger</keyword>
<keyword evidence="2" id="KW-0862">Zinc</keyword>
<evidence type="ECO:0000256" key="3">
    <source>
        <dbReference type="PROSITE-ProRule" id="PRU00175"/>
    </source>
</evidence>
<comment type="caution">
    <text evidence="6">The sequence shown here is derived from an EMBL/GenBank/DDBJ whole genome shotgun (WGS) entry which is preliminary data.</text>
</comment>
<evidence type="ECO:0000256" key="1">
    <source>
        <dbReference type="ARBA" id="ARBA00022771"/>
    </source>
</evidence>
<organism evidence="6 7">
    <name type="scientific">Rotaria socialis</name>
    <dbReference type="NCBI Taxonomy" id="392032"/>
    <lineage>
        <taxon>Eukaryota</taxon>
        <taxon>Metazoa</taxon>
        <taxon>Spiralia</taxon>
        <taxon>Gnathifera</taxon>
        <taxon>Rotifera</taxon>
        <taxon>Eurotatoria</taxon>
        <taxon>Bdelloidea</taxon>
        <taxon>Philodinida</taxon>
        <taxon>Philodinidae</taxon>
        <taxon>Rotaria</taxon>
    </lineage>
</organism>
<feature type="domain" description="RING-type" evidence="4">
    <location>
        <begin position="17"/>
        <end position="59"/>
    </location>
</feature>
<evidence type="ECO:0000313" key="6">
    <source>
        <dbReference type="EMBL" id="CAF4412215.1"/>
    </source>
</evidence>
<evidence type="ECO:0000256" key="2">
    <source>
        <dbReference type="ARBA" id="ARBA00022833"/>
    </source>
</evidence>